<keyword evidence="2" id="KW-1185">Reference proteome</keyword>
<protein>
    <recommendedName>
        <fullName evidence="3">Nucleoside-triphosphatase THEP1</fullName>
    </recommendedName>
</protein>
<evidence type="ECO:0008006" key="3">
    <source>
        <dbReference type="Google" id="ProtNLM"/>
    </source>
</evidence>
<dbReference type="InterPro" id="IPR018912">
    <property type="entry name" value="DUF2478"/>
</dbReference>
<organism evidence="1 2">
    <name type="scientific">Roseovarius lutimaris</name>
    <dbReference type="NCBI Taxonomy" id="1005928"/>
    <lineage>
        <taxon>Bacteria</taxon>
        <taxon>Pseudomonadati</taxon>
        <taxon>Pseudomonadota</taxon>
        <taxon>Alphaproteobacteria</taxon>
        <taxon>Rhodobacterales</taxon>
        <taxon>Roseobacteraceae</taxon>
        <taxon>Roseovarius</taxon>
    </lineage>
</organism>
<dbReference type="STRING" id="1005928.SAMN04487859_102262"/>
<reference evidence="2" key="1">
    <citation type="submission" date="2016-10" db="EMBL/GenBank/DDBJ databases">
        <authorList>
            <person name="Varghese N."/>
            <person name="Submissions S."/>
        </authorList>
    </citation>
    <scope>NUCLEOTIDE SEQUENCE [LARGE SCALE GENOMIC DNA]</scope>
    <source>
        <strain evidence="2">DSM 28463</strain>
    </source>
</reference>
<accession>A0A1I4Z4C9</accession>
<name>A0A1I4Z4C9_9RHOB</name>
<evidence type="ECO:0000313" key="1">
    <source>
        <dbReference type="EMBL" id="SFN44730.1"/>
    </source>
</evidence>
<dbReference type="RefSeq" id="WP_092834093.1">
    <property type="nucleotide sequence ID" value="NZ_FOVP01000002.1"/>
</dbReference>
<dbReference type="Pfam" id="PF10649">
    <property type="entry name" value="DUF2478"/>
    <property type="match status" value="1"/>
</dbReference>
<dbReference type="OrthoDB" id="5918880at2"/>
<sequence>MTPLACITPTERGVADRLLADAVTRLSSEGIRVLGALRDFEQSDASKQCENTLRLLPNGPIVRITQDLGPGSSACKMDAGALEDAVGIAVARLAAEGADLIVLNKFGLREAEGHGFRQLIGDALASEIPVLLGVSDTHRAAFERFADGMATNLSSDEKAILTWCKTAIARRPNIATG</sequence>
<dbReference type="Proteomes" id="UP000198599">
    <property type="component" value="Unassembled WGS sequence"/>
</dbReference>
<gene>
    <name evidence="1" type="ORF">SAMN04487859_102262</name>
</gene>
<dbReference type="EMBL" id="FOVP01000002">
    <property type="protein sequence ID" value="SFN44730.1"/>
    <property type="molecule type" value="Genomic_DNA"/>
</dbReference>
<evidence type="ECO:0000313" key="2">
    <source>
        <dbReference type="Proteomes" id="UP000198599"/>
    </source>
</evidence>
<proteinExistence type="predicted"/>
<dbReference type="AlphaFoldDB" id="A0A1I4Z4C9"/>